<evidence type="ECO:0000313" key="2">
    <source>
        <dbReference type="EMBL" id="KAK7302101.1"/>
    </source>
</evidence>
<dbReference type="AlphaFoldDB" id="A0AAN9JQ32"/>
<reference evidence="2 3" key="1">
    <citation type="submission" date="2024-01" db="EMBL/GenBank/DDBJ databases">
        <title>The genomes of 5 underutilized Papilionoideae crops provide insights into root nodulation and disease resistance.</title>
        <authorList>
            <person name="Yuan L."/>
        </authorList>
    </citation>
    <scope>NUCLEOTIDE SEQUENCE [LARGE SCALE GENOMIC DNA]</scope>
    <source>
        <strain evidence="2">LY-2023</strain>
        <tissue evidence="2">Leaf</tissue>
    </source>
</reference>
<dbReference type="Proteomes" id="UP001359559">
    <property type="component" value="Unassembled WGS sequence"/>
</dbReference>
<evidence type="ECO:0000256" key="1">
    <source>
        <dbReference type="SAM" id="MobiDB-lite"/>
    </source>
</evidence>
<dbReference type="PANTHER" id="PTHR36486:SF2">
    <property type="entry name" value="OS01G0977800 PROTEIN"/>
    <property type="match status" value="1"/>
</dbReference>
<feature type="compositionally biased region" description="Low complexity" evidence="1">
    <location>
        <begin position="192"/>
        <end position="203"/>
    </location>
</feature>
<feature type="region of interest" description="Disordered" evidence="1">
    <location>
        <begin position="179"/>
        <end position="203"/>
    </location>
</feature>
<gene>
    <name evidence="2" type="ORF">RJT34_12981</name>
</gene>
<name>A0AAN9JQ32_CLITE</name>
<proteinExistence type="predicted"/>
<protein>
    <submittedName>
        <fullName evidence="2">Uncharacterized protein</fullName>
    </submittedName>
</protein>
<sequence>MSDHMKKTHQPKPRVLELEELYQGIPDEYHHLPFLLCPNYLALTSNHHHHGNNHNHHQDFGLRGVAGGDSPWGHHFSHANASGGDFQSRASEYSISMMSYDAMSGTGDNLASGKAGSGRRRRPGIPHSKICTVCSNHVYFFRTRCLIHRKSKGLRCCSWRYPSTLKHVELKWDEKGLRRNGDRGYSHHGMASTRPKSPTTPRTPLSNVELSFVMSTTYSPFSTHHHPVPL</sequence>
<organism evidence="2 3">
    <name type="scientific">Clitoria ternatea</name>
    <name type="common">Butterfly pea</name>
    <dbReference type="NCBI Taxonomy" id="43366"/>
    <lineage>
        <taxon>Eukaryota</taxon>
        <taxon>Viridiplantae</taxon>
        <taxon>Streptophyta</taxon>
        <taxon>Embryophyta</taxon>
        <taxon>Tracheophyta</taxon>
        <taxon>Spermatophyta</taxon>
        <taxon>Magnoliopsida</taxon>
        <taxon>eudicotyledons</taxon>
        <taxon>Gunneridae</taxon>
        <taxon>Pentapetalae</taxon>
        <taxon>rosids</taxon>
        <taxon>fabids</taxon>
        <taxon>Fabales</taxon>
        <taxon>Fabaceae</taxon>
        <taxon>Papilionoideae</taxon>
        <taxon>50 kb inversion clade</taxon>
        <taxon>NPAAA clade</taxon>
        <taxon>indigoferoid/millettioid clade</taxon>
        <taxon>Phaseoleae</taxon>
        <taxon>Clitoria</taxon>
    </lineage>
</organism>
<keyword evidence="3" id="KW-1185">Reference proteome</keyword>
<dbReference type="EMBL" id="JAYKXN010000003">
    <property type="protein sequence ID" value="KAK7302101.1"/>
    <property type="molecule type" value="Genomic_DNA"/>
</dbReference>
<comment type="caution">
    <text evidence="2">The sequence shown here is derived from an EMBL/GenBank/DDBJ whole genome shotgun (WGS) entry which is preliminary data.</text>
</comment>
<dbReference type="PANTHER" id="PTHR36486">
    <property type="entry name" value="OS01G0977800 PROTEIN"/>
    <property type="match status" value="1"/>
</dbReference>
<dbReference type="InterPro" id="IPR053057">
    <property type="entry name" value="XLG_GTP-binding"/>
</dbReference>
<evidence type="ECO:0000313" key="3">
    <source>
        <dbReference type="Proteomes" id="UP001359559"/>
    </source>
</evidence>
<accession>A0AAN9JQ32</accession>